<reference evidence="1 2" key="1">
    <citation type="journal article" date="2024" name="Science">
        <title>Giant polyketide synthase enzymes in the biosynthesis of giant marine polyether toxins.</title>
        <authorList>
            <person name="Fallon T.R."/>
            <person name="Shende V.V."/>
            <person name="Wierzbicki I.H."/>
            <person name="Pendleton A.L."/>
            <person name="Watervoot N.F."/>
            <person name="Auber R.P."/>
            <person name="Gonzalez D.J."/>
            <person name="Wisecaver J.H."/>
            <person name="Moore B.S."/>
        </authorList>
    </citation>
    <scope>NUCLEOTIDE SEQUENCE [LARGE SCALE GENOMIC DNA]</scope>
    <source>
        <strain evidence="1 2">12B1</strain>
    </source>
</reference>
<evidence type="ECO:0000313" key="2">
    <source>
        <dbReference type="Proteomes" id="UP001515480"/>
    </source>
</evidence>
<sequence>MQNVSSAWRRTTACAGQADVNMAEAADGEEREDLPQAVNQRMWVAYTEDVWRNKTMKLFIASGLPLSQRNEVSDHATTGVNATIAENDDPMQRVWWWKPVAIRGEGGRDKL</sequence>
<evidence type="ECO:0008006" key="3">
    <source>
        <dbReference type="Google" id="ProtNLM"/>
    </source>
</evidence>
<dbReference type="EMBL" id="JBGBPQ010000021">
    <property type="protein sequence ID" value="KAL1503445.1"/>
    <property type="molecule type" value="Genomic_DNA"/>
</dbReference>
<dbReference type="AlphaFoldDB" id="A0AB34INB6"/>
<evidence type="ECO:0000313" key="1">
    <source>
        <dbReference type="EMBL" id="KAL1503445.1"/>
    </source>
</evidence>
<gene>
    <name evidence="1" type="ORF">AB1Y20_011932</name>
</gene>
<comment type="caution">
    <text evidence="1">The sequence shown here is derived from an EMBL/GenBank/DDBJ whole genome shotgun (WGS) entry which is preliminary data.</text>
</comment>
<keyword evidence="2" id="KW-1185">Reference proteome</keyword>
<name>A0AB34INB6_PRYPA</name>
<organism evidence="1 2">
    <name type="scientific">Prymnesium parvum</name>
    <name type="common">Toxic golden alga</name>
    <dbReference type="NCBI Taxonomy" id="97485"/>
    <lineage>
        <taxon>Eukaryota</taxon>
        <taxon>Haptista</taxon>
        <taxon>Haptophyta</taxon>
        <taxon>Prymnesiophyceae</taxon>
        <taxon>Prymnesiales</taxon>
        <taxon>Prymnesiaceae</taxon>
        <taxon>Prymnesium</taxon>
    </lineage>
</organism>
<dbReference type="Proteomes" id="UP001515480">
    <property type="component" value="Unassembled WGS sequence"/>
</dbReference>
<protein>
    <recommendedName>
        <fullName evidence="3">Phospholipase B-like</fullName>
    </recommendedName>
</protein>
<accession>A0AB34INB6</accession>
<proteinExistence type="predicted"/>